<organism evidence="2 3">
    <name type="scientific">Chiloscyllium punctatum</name>
    <name type="common">Brownbanded bambooshark</name>
    <name type="synonym">Hemiscyllium punctatum</name>
    <dbReference type="NCBI Taxonomy" id="137246"/>
    <lineage>
        <taxon>Eukaryota</taxon>
        <taxon>Metazoa</taxon>
        <taxon>Chordata</taxon>
        <taxon>Craniata</taxon>
        <taxon>Vertebrata</taxon>
        <taxon>Chondrichthyes</taxon>
        <taxon>Elasmobranchii</taxon>
        <taxon>Galeomorphii</taxon>
        <taxon>Galeoidea</taxon>
        <taxon>Orectolobiformes</taxon>
        <taxon>Hemiscylliidae</taxon>
        <taxon>Chiloscyllium</taxon>
    </lineage>
</organism>
<keyword evidence="1" id="KW-0472">Membrane</keyword>
<feature type="transmembrane region" description="Helical" evidence="1">
    <location>
        <begin position="49"/>
        <end position="69"/>
    </location>
</feature>
<keyword evidence="3" id="KW-1185">Reference proteome</keyword>
<dbReference type="OrthoDB" id="10645289at2759"/>
<reference evidence="2 3" key="1">
    <citation type="journal article" date="2018" name="Nat. Ecol. Evol.">
        <title>Shark genomes provide insights into elasmobranch evolution and the origin of vertebrates.</title>
        <authorList>
            <person name="Hara Y"/>
            <person name="Yamaguchi K"/>
            <person name="Onimaru K"/>
            <person name="Kadota M"/>
            <person name="Koyanagi M"/>
            <person name="Keeley SD"/>
            <person name="Tatsumi K"/>
            <person name="Tanaka K"/>
            <person name="Motone F"/>
            <person name="Kageyama Y"/>
            <person name="Nozu R"/>
            <person name="Adachi N"/>
            <person name="Nishimura O"/>
            <person name="Nakagawa R"/>
            <person name="Tanegashima C"/>
            <person name="Kiyatake I"/>
            <person name="Matsumoto R"/>
            <person name="Murakumo K"/>
            <person name="Nishida K"/>
            <person name="Terakita A"/>
            <person name="Kuratani S"/>
            <person name="Sato K"/>
            <person name="Hyodo S Kuraku.S."/>
        </authorList>
    </citation>
    <scope>NUCLEOTIDE SEQUENCE [LARGE SCALE GENOMIC DNA]</scope>
</reference>
<name>A0A401SXU7_CHIPU</name>
<evidence type="ECO:0000256" key="1">
    <source>
        <dbReference type="SAM" id="Phobius"/>
    </source>
</evidence>
<comment type="caution">
    <text evidence="2">The sequence shown here is derived from an EMBL/GenBank/DDBJ whole genome shotgun (WGS) entry which is preliminary data.</text>
</comment>
<keyword evidence="1" id="KW-0812">Transmembrane</keyword>
<sequence>MYRYSYFKVAGHGHHVVFGRTGPAQQQLVLAADPTAVQGGQRGGADAEAVVVVMMVMAAVAVAPGASLVQHADRAVLADPVRHLVRVDPEGELARQQLEDLLVAQSDPVRRLPDDGVHFVVDPDTPVPGAFARFVREPVVLIVLCWKQGNIYIKK</sequence>
<proteinExistence type="predicted"/>
<protein>
    <submittedName>
        <fullName evidence="2">Uncharacterized protein</fullName>
    </submittedName>
</protein>
<gene>
    <name evidence="2" type="ORF">chiPu_0013693</name>
</gene>
<dbReference type="AlphaFoldDB" id="A0A401SXU7"/>
<dbReference type="Proteomes" id="UP000287033">
    <property type="component" value="Unassembled WGS sequence"/>
</dbReference>
<evidence type="ECO:0000313" key="3">
    <source>
        <dbReference type="Proteomes" id="UP000287033"/>
    </source>
</evidence>
<accession>A0A401SXU7</accession>
<evidence type="ECO:0000313" key="2">
    <source>
        <dbReference type="EMBL" id="GCC35210.1"/>
    </source>
</evidence>
<dbReference type="EMBL" id="BEZZ01000674">
    <property type="protein sequence ID" value="GCC35210.1"/>
    <property type="molecule type" value="Genomic_DNA"/>
</dbReference>
<keyword evidence="1" id="KW-1133">Transmembrane helix</keyword>